<dbReference type="PANTHER" id="PTHR28047:SF6">
    <property type="entry name" value="CN HYDROLASE DOMAIN-CONTAINING PROTEIN"/>
    <property type="match status" value="1"/>
</dbReference>
<evidence type="ECO:0000256" key="2">
    <source>
        <dbReference type="SAM" id="MobiDB-lite"/>
    </source>
</evidence>
<keyword evidence="4" id="KW-0378">Hydrolase</keyword>
<dbReference type="InterPro" id="IPR003010">
    <property type="entry name" value="C-N_Hydrolase"/>
</dbReference>
<dbReference type="InterPro" id="IPR052186">
    <property type="entry name" value="Hydantoin_racemase-like"/>
</dbReference>
<accession>A0A4R8TKJ4</accession>
<dbReference type="InterPro" id="IPR036526">
    <property type="entry name" value="C-N_Hydrolase_sf"/>
</dbReference>
<name>A0A4R8TKJ4_9PEZI</name>
<reference evidence="4 5" key="1">
    <citation type="submission" date="2018-11" db="EMBL/GenBank/DDBJ databases">
        <title>Genome sequence and assembly of Colletotrichum sidae.</title>
        <authorList>
            <person name="Gan P."/>
            <person name="Shirasu K."/>
        </authorList>
    </citation>
    <scope>NUCLEOTIDE SEQUENCE [LARGE SCALE GENOMIC DNA]</scope>
    <source>
        <strain evidence="4 5">CBS 518.97</strain>
    </source>
</reference>
<comment type="caution">
    <text evidence="4">The sequence shown here is derived from an EMBL/GenBank/DDBJ whole genome shotgun (WGS) entry which is preliminary data.</text>
</comment>
<comment type="similarity">
    <text evidence="1">Belongs to the HyuE racemase family.</text>
</comment>
<dbReference type="Pfam" id="PF01177">
    <property type="entry name" value="Asp_Glu_race"/>
    <property type="match status" value="1"/>
</dbReference>
<sequence>MASRRLRVAAAQMGATNYTDARSKTLDRMLALLDSAAAKGAQLVLFPETAFTTFFPRHLINDAAELDSFFEHGDIVTQPQTKPLFDKAVDLGTDIAVGFAEKTDGGETFNSCVYFHAKSGSILSKYRKIHLPGDFEPFADPEATNQLEKRYFKPGNLGFNAFRVPDLVPPSPQSPGRASSPILGMMICNDRRWAESWRVLGLQGVEVVLCGYNTAGFAPHLWGSGAGADADPDEARGKALFHHKLVMQAHSYTNACFSISAARCGLDDGRYDLIGGSCITGPEGDLIAEASTTEDEVVYAQLDLDECRPGRERTFDFARHRRVEHYARITEQTGVVEPAHLPLSSQSRTLVNGVHETEDRNGTTDGNETKDGNETNDRNQTKDGKIRILLVNPNSTRAMTDACVSMVEAQLPPDVVVTGFTAPRPSPSAIEGSFDNVMSAAAAARAVLPLAASHDAVLVACYSDHALVRMLREELPRQPVVGIMEASLSAARTLGGRFGLVAVSGRSRVLHEDSIRHCGLAAFCAGVLSCDLGVLDLHEKSRDEVTAAMAGVGRRLVEERGADVLLLGCAGMTPLKAAVEDAVGEDVQVVDGVLAGVHHLVGLVRMGAATAKRGVYRSSAAGRRARGQDWI</sequence>
<dbReference type="GO" id="GO:0016787">
    <property type="term" value="F:hydrolase activity"/>
    <property type="evidence" value="ECO:0007669"/>
    <property type="project" value="UniProtKB-KW"/>
</dbReference>
<dbReference type="PANTHER" id="PTHR28047">
    <property type="entry name" value="PROTEIN DCG1"/>
    <property type="match status" value="1"/>
</dbReference>
<evidence type="ECO:0000313" key="4">
    <source>
        <dbReference type="EMBL" id="TEA18497.1"/>
    </source>
</evidence>
<protein>
    <submittedName>
        <fullName evidence="4">N-carbamoyl-D-amino acid hydrolase</fullName>
    </submittedName>
</protein>
<dbReference type="InterPro" id="IPR053714">
    <property type="entry name" value="Iso_Racemase_Enz_sf"/>
</dbReference>
<keyword evidence="5" id="KW-1185">Reference proteome</keyword>
<evidence type="ECO:0000256" key="1">
    <source>
        <dbReference type="ARBA" id="ARBA00038414"/>
    </source>
</evidence>
<dbReference type="Gene3D" id="3.60.110.10">
    <property type="entry name" value="Carbon-nitrogen hydrolase"/>
    <property type="match status" value="1"/>
</dbReference>
<proteinExistence type="inferred from homology"/>
<organism evidence="4 5">
    <name type="scientific">Colletotrichum sidae</name>
    <dbReference type="NCBI Taxonomy" id="1347389"/>
    <lineage>
        <taxon>Eukaryota</taxon>
        <taxon>Fungi</taxon>
        <taxon>Dikarya</taxon>
        <taxon>Ascomycota</taxon>
        <taxon>Pezizomycotina</taxon>
        <taxon>Sordariomycetes</taxon>
        <taxon>Hypocreomycetidae</taxon>
        <taxon>Glomerellales</taxon>
        <taxon>Glomerellaceae</taxon>
        <taxon>Colletotrichum</taxon>
        <taxon>Colletotrichum orbiculare species complex</taxon>
    </lineage>
</organism>
<feature type="compositionally biased region" description="Basic and acidic residues" evidence="2">
    <location>
        <begin position="355"/>
        <end position="382"/>
    </location>
</feature>
<dbReference type="Gene3D" id="3.40.50.12500">
    <property type="match status" value="1"/>
</dbReference>
<evidence type="ECO:0000259" key="3">
    <source>
        <dbReference type="PROSITE" id="PS50263"/>
    </source>
</evidence>
<dbReference type="Proteomes" id="UP000295604">
    <property type="component" value="Unassembled WGS sequence"/>
</dbReference>
<feature type="domain" description="CN hydrolase" evidence="3">
    <location>
        <begin position="6"/>
        <end position="304"/>
    </location>
</feature>
<evidence type="ECO:0000313" key="5">
    <source>
        <dbReference type="Proteomes" id="UP000295604"/>
    </source>
</evidence>
<dbReference type="SUPFAM" id="SSF56317">
    <property type="entry name" value="Carbon-nitrogen hydrolase"/>
    <property type="match status" value="1"/>
</dbReference>
<dbReference type="PROSITE" id="PS50263">
    <property type="entry name" value="CN_HYDROLASE"/>
    <property type="match status" value="1"/>
</dbReference>
<feature type="region of interest" description="Disordered" evidence="2">
    <location>
        <begin position="352"/>
        <end position="382"/>
    </location>
</feature>
<dbReference type="EMBL" id="QAPF01000064">
    <property type="protein sequence ID" value="TEA18497.1"/>
    <property type="molecule type" value="Genomic_DNA"/>
</dbReference>
<dbReference type="InterPro" id="IPR015942">
    <property type="entry name" value="Asp/Glu/hydantoin_racemase"/>
</dbReference>
<gene>
    <name evidence="4" type="primary">DCAS</name>
    <name evidence="4" type="ORF">C8034_v009507</name>
</gene>
<dbReference type="Pfam" id="PF00795">
    <property type="entry name" value="CN_hydrolase"/>
    <property type="match status" value="1"/>
</dbReference>
<dbReference type="AlphaFoldDB" id="A0A4R8TKJ4"/>
<dbReference type="GO" id="GO:0047661">
    <property type="term" value="F:amino-acid racemase activity"/>
    <property type="evidence" value="ECO:0007669"/>
    <property type="project" value="InterPro"/>
</dbReference>